<evidence type="ECO:0000256" key="1">
    <source>
        <dbReference type="ARBA" id="ARBA00006938"/>
    </source>
</evidence>
<dbReference type="InterPro" id="IPR012677">
    <property type="entry name" value="Nucleotide-bd_a/b_plait_sf"/>
</dbReference>
<sequence>MSEDSKEVELPPHHEQQSLCATRLPYRQGRKLTAVKAYSINNESKHLLVFGVPALNLRQETKALFARFGKVQLNITKYPAEQFTETYHANFEDIQSARLAKKMLDTKNYYGGHLHISYAPELETLEETRQKLLLRKQNVVGRLKNLEKSTDTVVTEPKLQPEVTVEEKQDLIEKKKVYMGAINVIGDKQSSNKRKVTDYKMVKHCKLKKSKIFDKKLVSVTAGSVVSNAESVKPTTVVDETVKVNDGPCEVVDCTSVETDVITNINEHLNYNNFGKEIIRKVPPKPVNKIRFMLNKKSLL</sequence>
<keyword evidence="6" id="KW-0508">mRNA splicing</keyword>
<dbReference type="GO" id="GO:0008380">
    <property type="term" value="P:RNA splicing"/>
    <property type="evidence" value="ECO:0007669"/>
    <property type="project" value="UniProtKB-KW"/>
</dbReference>
<comment type="similarity">
    <text evidence="1">Belongs to the RBM48 family.</text>
</comment>
<dbReference type="CDD" id="cd12442">
    <property type="entry name" value="RRM_RBM48"/>
    <property type="match status" value="1"/>
</dbReference>
<dbReference type="SUPFAM" id="SSF54928">
    <property type="entry name" value="RNA-binding domain, RBD"/>
    <property type="match status" value="1"/>
</dbReference>
<keyword evidence="5" id="KW-0694">RNA-binding</keyword>
<evidence type="ECO:0000256" key="2">
    <source>
        <dbReference type="ARBA" id="ARBA00015189"/>
    </source>
</evidence>
<evidence type="ECO:0000256" key="6">
    <source>
        <dbReference type="ARBA" id="ARBA00023187"/>
    </source>
</evidence>
<evidence type="ECO:0000256" key="3">
    <source>
        <dbReference type="ARBA" id="ARBA00022664"/>
    </source>
</evidence>
<accession>A0A2H1W1C2</accession>
<evidence type="ECO:0000256" key="7">
    <source>
        <dbReference type="ARBA" id="ARBA00035004"/>
    </source>
</evidence>
<keyword evidence="4" id="KW-0747">Spliceosome</keyword>
<organism evidence="8">
    <name type="scientific">Spodoptera frugiperda</name>
    <name type="common">Fall armyworm</name>
    <dbReference type="NCBI Taxonomy" id="7108"/>
    <lineage>
        <taxon>Eukaryota</taxon>
        <taxon>Metazoa</taxon>
        <taxon>Ecdysozoa</taxon>
        <taxon>Arthropoda</taxon>
        <taxon>Hexapoda</taxon>
        <taxon>Insecta</taxon>
        <taxon>Pterygota</taxon>
        <taxon>Neoptera</taxon>
        <taxon>Endopterygota</taxon>
        <taxon>Lepidoptera</taxon>
        <taxon>Glossata</taxon>
        <taxon>Ditrysia</taxon>
        <taxon>Noctuoidea</taxon>
        <taxon>Noctuidae</taxon>
        <taxon>Amphipyrinae</taxon>
        <taxon>Spodoptera</taxon>
    </lineage>
</organism>
<reference evidence="8" key="1">
    <citation type="submission" date="2016-07" db="EMBL/GenBank/DDBJ databases">
        <authorList>
            <person name="Bretaudeau A."/>
        </authorList>
    </citation>
    <scope>NUCLEOTIDE SEQUENCE</scope>
    <source>
        <strain evidence="8">Rice</strain>
        <tissue evidence="8">Whole body</tissue>
    </source>
</reference>
<evidence type="ECO:0000313" key="8">
    <source>
        <dbReference type="EMBL" id="SOQ46895.1"/>
    </source>
</evidence>
<dbReference type="InterPro" id="IPR039599">
    <property type="entry name" value="RBM48"/>
</dbReference>
<protein>
    <recommendedName>
        <fullName evidence="2">RNA-binding protein 48</fullName>
    </recommendedName>
</protein>
<evidence type="ECO:0000256" key="5">
    <source>
        <dbReference type="ARBA" id="ARBA00022884"/>
    </source>
</evidence>
<dbReference type="GO" id="GO:0006397">
    <property type="term" value="P:mRNA processing"/>
    <property type="evidence" value="ECO:0007669"/>
    <property type="project" value="UniProtKB-KW"/>
</dbReference>
<dbReference type="GO" id="GO:0005654">
    <property type="term" value="C:nucleoplasm"/>
    <property type="evidence" value="ECO:0007669"/>
    <property type="project" value="TreeGrafter"/>
</dbReference>
<evidence type="ECO:0000256" key="4">
    <source>
        <dbReference type="ARBA" id="ARBA00022728"/>
    </source>
</evidence>
<dbReference type="GO" id="GO:0003723">
    <property type="term" value="F:RNA binding"/>
    <property type="evidence" value="ECO:0007669"/>
    <property type="project" value="UniProtKB-KW"/>
</dbReference>
<comment type="function">
    <text evidence="7">As a component of the minor spliceosome, involved in the splicing of U12-type introns in pre-mRNAs.</text>
</comment>
<dbReference type="EMBL" id="ODYU01005737">
    <property type="protein sequence ID" value="SOQ46895.1"/>
    <property type="molecule type" value="Genomic_DNA"/>
</dbReference>
<name>A0A2H1W1C2_SPOFR</name>
<keyword evidence="3" id="KW-0507">mRNA processing</keyword>
<dbReference type="AlphaFoldDB" id="A0A2H1W1C2"/>
<dbReference type="PANTHER" id="PTHR20957:SF0">
    <property type="entry name" value="RNA-BINDING PROTEIN 48"/>
    <property type="match status" value="1"/>
</dbReference>
<dbReference type="GO" id="GO:0005681">
    <property type="term" value="C:spliceosomal complex"/>
    <property type="evidence" value="ECO:0007669"/>
    <property type="project" value="UniProtKB-KW"/>
</dbReference>
<dbReference type="Gene3D" id="3.30.70.330">
    <property type="match status" value="1"/>
</dbReference>
<dbReference type="PANTHER" id="PTHR20957">
    <property type="entry name" value="RNA-BINDING PROTEIN 48"/>
    <property type="match status" value="1"/>
</dbReference>
<proteinExistence type="inferred from homology"/>
<gene>
    <name evidence="8" type="ORF">SFRICE_018386</name>
</gene>
<dbReference type="InterPro" id="IPR034264">
    <property type="entry name" value="RBM48_RRM"/>
</dbReference>
<dbReference type="InterPro" id="IPR035979">
    <property type="entry name" value="RBD_domain_sf"/>
</dbReference>